<sequence length="170" mass="19293">MKRIIFNFCFVWLAVSAFAGSKVVEMRNYGLVPDTHENLSAKLQKALQDIKTQVASGDKVTLLFESGRYDFHPEGAAVREYYISNHDQDNPKTVGFPLEDWKGLTVDGQGADFIFHGRMLPLSLLRSEDCTLRNFSIDFETPHITQVKVLKSGEEGITFEPAAWVKCRYQ</sequence>
<evidence type="ECO:0000313" key="1">
    <source>
        <dbReference type="EMBL" id="EKC78213.1"/>
    </source>
</evidence>
<dbReference type="AlphaFoldDB" id="K1U7L6"/>
<dbReference type="InterPro" id="IPR011050">
    <property type="entry name" value="Pectin_lyase_fold/virulence"/>
</dbReference>
<dbReference type="SUPFAM" id="SSF51126">
    <property type="entry name" value="Pectin lyase-like"/>
    <property type="match status" value="1"/>
</dbReference>
<gene>
    <name evidence="1" type="ORF">LEA_03743</name>
</gene>
<name>K1U7L6_9ZZZZ</name>
<dbReference type="EMBL" id="AJWY01002479">
    <property type="protein sequence ID" value="EKC78213.1"/>
    <property type="molecule type" value="Genomic_DNA"/>
</dbReference>
<comment type="caution">
    <text evidence="1">The sequence shown here is derived from an EMBL/GenBank/DDBJ whole genome shotgun (WGS) entry which is preliminary data.</text>
</comment>
<organism evidence="1">
    <name type="scientific">human gut metagenome</name>
    <dbReference type="NCBI Taxonomy" id="408170"/>
    <lineage>
        <taxon>unclassified sequences</taxon>
        <taxon>metagenomes</taxon>
        <taxon>organismal metagenomes</taxon>
    </lineage>
</organism>
<accession>K1U7L6</accession>
<reference evidence="1" key="1">
    <citation type="journal article" date="2013" name="Environ. Microbiol.">
        <title>Microbiota from the distal guts of lean and obese adolescents exhibit partial functional redundancy besides clear differences in community structure.</title>
        <authorList>
            <person name="Ferrer M."/>
            <person name="Ruiz A."/>
            <person name="Lanza F."/>
            <person name="Haange S.B."/>
            <person name="Oberbach A."/>
            <person name="Till H."/>
            <person name="Bargiela R."/>
            <person name="Campoy C."/>
            <person name="Segura M.T."/>
            <person name="Richter M."/>
            <person name="von Bergen M."/>
            <person name="Seifert J."/>
            <person name="Suarez A."/>
        </authorList>
    </citation>
    <scope>NUCLEOTIDE SEQUENCE</scope>
</reference>
<protein>
    <submittedName>
        <fullName evidence="1">Alpha-1,3-galactosidase</fullName>
    </submittedName>
</protein>
<proteinExistence type="predicted"/>